<protein>
    <recommendedName>
        <fullName evidence="2">SGNH hydrolase-type esterase domain-containing protein</fullName>
    </recommendedName>
</protein>
<dbReference type="Pfam" id="PF13472">
    <property type="entry name" value="Lipase_GDSL_2"/>
    <property type="match status" value="1"/>
</dbReference>
<sequence>MLIFRRMSCNGVFSRISSLSCRPTKVIATTSWRRCYYKFNQRTFHQTASFPTARRTSFKPHKMNETVPNEQQESSFPKQLRESIVNSMKYKERSHQTLEEVHKPGLESIPPVTNDSDPPCFDVIFIGDSMLERLKTTGKNTKLHNLPRSFNLGVGGDKVENVLYRLHTGYISLLERRPTKLWVVHIGSNNLRPKKGLKDSDPSDYSNFALLIKTLRVLSPKSKVLVTGLFRRKDISDEIIRTTNEKLARVLCDLDSLPDRVPGTSSNAAVESGRLLWEKPTEAVNTDLLADHVHLNEEGYQLWDESMYLRILEILGEPAPSQGAD</sequence>
<evidence type="ECO:0000313" key="4">
    <source>
        <dbReference type="Proteomes" id="UP001373714"/>
    </source>
</evidence>
<feature type="compositionally biased region" description="Polar residues" evidence="1">
    <location>
        <begin position="66"/>
        <end position="77"/>
    </location>
</feature>
<dbReference type="InterPro" id="IPR036514">
    <property type="entry name" value="SGNH_hydro_sf"/>
</dbReference>
<dbReference type="Gene3D" id="3.40.50.1110">
    <property type="entry name" value="SGNH hydrolase"/>
    <property type="match status" value="1"/>
</dbReference>
<evidence type="ECO:0000256" key="1">
    <source>
        <dbReference type="SAM" id="MobiDB-lite"/>
    </source>
</evidence>
<evidence type="ECO:0000259" key="2">
    <source>
        <dbReference type="Pfam" id="PF13472"/>
    </source>
</evidence>
<accession>A0AAV9UJQ7</accession>
<reference evidence="3 4" key="1">
    <citation type="submission" date="2019-10" db="EMBL/GenBank/DDBJ databases">
        <authorList>
            <person name="Palmer J.M."/>
        </authorList>
    </citation>
    <scope>NUCLEOTIDE SEQUENCE [LARGE SCALE GENOMIC DNA]</scope>
    <source>
        <strain evidence="3 4">TWF730</strain>
    </source>
</reference>
<dbReference type="SUPFAM" id="SSF52266">
    <property type="entry name" value="SGNH hydrolase"/>
    <property type="match status" value="1"/>
</dbReference>
<dbReference type="Proteomes" id="UP001373714">
    <property type="component" value="Unassembled WGS sequence"/>
</dbReference>
<gene>
    <name evidence="3" type="ORF">TWF730_011106</name>
</gene>
<evidence type="ECO:0000313" key="3">
    <source>
        <dbReference type="EMBL" id="KAK6343516.1"/>
    </source>
</evidence>
<comment type="caution">
    <text evidence="3">The sequence shown here is derived from an EMBL/GenBank/DDBJ whole genome shotgun (WGS) entry which is preliminary data.</text>
</comment>
<feature type="domain" description="SGNH hydrolase-type esterase" evidence="2">
    <location>
        <begin position="125"/>
        <end position="302"/>
    </location>
</feature>
<feature type="region of interest" description="Disordered" evidence="1">
    <location>
        <begin position="50"/>
        <end position="78"/>
    </location>
</feature>
<name>A0AAV9UJQ7_9PEZI</name>
<proteinExistence type="predicted"/>
<keyword evidence="4" id="KW-1185">Reference proteome</keyword>
<dbReference type="InterPro" id="IPR013830">
    <property type="entry name" value="SGNH_hydro"/>
</dbReference>
<dbReference type="AlphaFoldDB" id="A0AAV9UJQ7"/>
<dbReference type="EMBL" id="JAVHNS010000009">
    <property type="protein sequence ID" value="KAK6343516.1"/>
    <property type="molecule type" value="Genomic_DNA"/>
</dbReference>
<organism evidence="3 4">
    <name type="scientific">Orbilia blumenaviensis</name>
    <dbReference type="NCBI Taxonomy" id="1796055"/>
    <lineage>
        <taxon>Eukaryota</taxon>
        <taxon>Fungi</taxon>
        <taxon>Dikarya</taxon>
        <taxon>Ascomycota</taxon>
        <taxon>Pezizomycotina</taxon>
        <taxon>Orbiliomycetes</taxon>
        <taxon>Orbiliales</taxon>
        <taxon>Orbiliaceae</taxon>
        <taxon>Orbilia</taxon>
    </lineage>
</organism>